<evidence type="ECO:0000313" key="1">
    <source>
        <dbReference type="EMBL" id="KAG8510873.1"/>
    </source>
</evidence>
<comment type="caution">
    <text evidence="1">The sequence shown here is derived from an EMBL/GenBank/DDBJ whole genome shotgun (WGS) entry which is preliminary data.</text>
</comment>
<dbReference type="InterPro" id="IPR008499">
    <property type="entry name" value="Leg1"/>
</dbReference>
<sequence length="282" mass="32694">TSSLSDLYPPQWKESPAQFSDYKVENGKYIIDPWIYFDRLGAYKILINNTSTFFERFAAGGEQNILWGLALQNGWQYISGRLADPKQITNCGYESNHLCISVDSWWADLNYFLCVLPFLAAVDSGIMRISSDQVSFLPPPVEQTKFCFNVSSCKSSYPGLMKKWNVFYQHLQSPFSRFEDLLKYYWDAHTSTLEATYRTFEDRLQYYSKPEEDFERKWLLVLKYLAEMQLPTTLIRVHEFQQGLPPRMLVSGDQAPFISDFTNLQNTVLFGLDLLSKVDSAT</sequence>
<dbReference type="PANTHER" id="PTHR18820:SF4">
    <property type="entry name" value="CHROMOSOME 6 OPEN READING FRAME 58"/>
    <property type="match status" value="1"/>
</dbReference>
<evidence type="ECO:0000313" key="2">
    <source>
        <dbReference type="Proteomes" id="UP000700334"/>
    </source>
</evidence>
<accession>A0A8J5ZVU0</accession>
<dbReference type="EMBL" id="JAGFMF010011861">
    <property type="protein sequence ID" value="KAG8510873.1"/>
    <property type="molecule type" value="Genomic_DNA"/>
</dbReference>
<dbReference type="OrthoDB" id="17046at2759"/>
<protein>
    <submittedName>
        <fullName evidence="1">Protein LEG1</fullName>
    </submittedName>
</protein>
<dbReference type="AlphaFoldDB" id="A0A8J5ZVU0"/>
<dbReference type="Pfam" id="PF05612">
    <property type="entry name" value="Leg1"/>
    <property type="match status" value="1"/>
</dbReference>
<dbReference type="Proteomes" id="UP000700334">
    <property type="component" value="Unassembled WGS sequence"/>
</dbReference>
<dbReference type="PANTHER" id="PTHR18820">
    <property type="entry name" value="LEG1"/>
    <property type="match status" value="1"/>
</dbReference>
<reference evidence="1" key="1">
    <citation type="journal article" date="2021" name="Evol. Appl.">
        <title>The genome of the Pyrenean desman and the effects of bottlenecks and inbreeding on the genomic landscape of an endangered species.</title>
        <authorList>
            <person name="Escoda L."/>
            <person name="Castresana J."/>
        </authorList>
    </citation>
    <scope>NUCLEOTIDE SEQUENCE</scope>
    <source>
        <strain evidence="1">IBE-C5619</strain>
    </source>
</reference>
<feature type="non-terminal residue" evidence="1">
    <location>
        <position position="282"/>
    </location>
</feature>
<keyword evidence="2" id="KW-1185">Reference proteome</keyword>
<organism evidence="1 2">
    <name type="scientific">Galemys pyrenaicus</name>
    <name type="common">Iberian desman</name>
    <name type="synonym">Pyrenean desman</name>
    <dbReference type="NCBI Taxonomy" id="202257"/>
    <lineage>
        <taxon>Eukaryota</taxon>
        <taxon>Metazoa</taxon>
        <taxon>Chordata</taxon>
        <taxon>Craniata</taxon>
        <taxon>Vertebrata</taxon>
        <taxon>Euteleostomi</taxon>
        <taxon>Mammalia</taxon>
        <taxon>Eutheria</taxon>
        <taxon>Laurasiatheria</taxon>
        <taxon>Eulipotyphla</taxon>
        <taxon>Talpidae</taxon>
        <taxon>Galemys</taxon>
    </lineage>
</organism>
<name>A0A8J5ZVU0_GALPY</name>
<proteinExistence type="predicted"/>
<gene>
    <name evidence="1" type="ORF">J0S82_010558</name>
</gene>
<feature type="non-terminal residue" evidence="1">
    <location>
        <position position="1"/>
    </location>
</feature>
<dbReference type="GO" id="GO:0005615">
    <property type="term" value="C:extracellular space"/>
    <property type="evidence" value="ECO:0007669"/>
    <property type="project" value="TreeGrafter"/>
</dbReference>